<feature type="compositionally biased region" description="Low complexity" evidence="1">
    <location>
        <begin position="202"/>
        <end position="215"/>
    </location>
</feature>
<feature type="compositionally biased region" description="Basic residues" evidence="1">
    <location>
        <begin position="320"/>
        <end position="334"/>
    </location>
</feature>
<evidence type="ECO:0000313" key="3">
    <source>
        <dbReference type="Proteomes" id="UP000807306"/>
    </source>
</evidence>
<feature type="compositionally biased region" description="Basic and acidic residues" evidence="1">
    <location>
        <begin position="241"/>
        <end position="255"/>
    </location>
</feature>
<protein>
    <submittedName>
        <fullName evidence="2">Uncharacterized protein</fullName>
    </submittedName>
</protein>
<dbReference type="EMBL" id="MU157856">
    <property type="protein sequence ID" value="KAF9528042.1"/>
    <property type="molecule type" value="Genomic_DNA"/>
</dbReference>
<accession>A0A9P6EFN5</accession>
<feature type="region of interest" description="Disordered" evidence="1">
    <location>
        <begin position="88"/>
        <end position="114"/>
    </location>
</feature>
<evidence type="ECO:0000256" key="1">
    <source>
        <dbReference type="SAM" id="MobiDB-lite"/>
    </source>
</evidence>
<keyword evidence="3" id="KW-1185">Reference proteome</keyword>
<sequence length="371" mass="42422">MSEHRRSTVYDYTDLRLHPDGSRVAQKSSNRRPAVIRTVTQTSRANWIANDAGGSGIIPKFQKKITSNNNQEDGEHFELGFSESKAFEQEESGSEQEVSLKKKRKSKRFDARPLKRQKFKASEEYLIPESRSLRPTTEDDLDSLAQEISLPEPSPDLLKCIHRFAAEFYTERGELLNISRQWRRERKERRRLRQQLAGEEFSSSTSSSSTPSASDSEIDDSLEQDDEPILGEQAGGSSMDQKGKQKGHDPAMKRKRNEEVFVDMYKRLDGSAMMALGMLVQETVARSLRVNPPTGWTKIDDSQLDPLNESSRTSVEQRKNPTRRSKQLVKRQISHIRASSLHPNQEEQDEDEEESLRSEDSTNSDSEAEFR</sequence>
<dbReference type="Proteomes" id="UP000807306">
    <property type="component" value="Unassembled WGS sequence"/>
</dbReference>
<feature type="compositionally biased region" description="Acidic residues" evidence="1">
    <location>
        <begin position="216"/>
        <end position="229"/>
    </location>
</feature>
<dbReference type="AlphaFoldDB" id="A0A9P6EFN5"/>
<feature type="region of interest" description="Disordered" evidence="1">
    <location>
        <begin position="291"/>
        <end position="371"/>
    </location>
</feature>
<organism evidence="2 3">
    <name type="scientific">Crepidotus variabilis</name>
    <dbReference type="NCBI Taxonomy" id="179855"/>
    <lineage>
        <taxon>Eukaryota</taxon>
        <taxon>Fungi</taxon>
        <taxon>Dikarya</taxon>
        <taxon>Basidiomycota</taxon>
        <taxon>Agaricomycotina</taxon>
        <taxon>Agaricomycetes</taxon>
        <taxon>Agaricomycetidae</taxon>
        <taxon>Agaricales</taxon>
        <taxon>Agaricineae</taxon>
        <taxon>Crepidotaceae</taxon>
        <taxon>Crepidotus</taxon>
    </lineage>
</organism>
<name>A0A9P6EFN5_9AGAR</name>
<feature type="region of interest" description="Disordered" evidence="1">
    <location>
        <begin position="191"/>
        <end position="255"/>
    </location>
</feature>
<gene>
    <name evidence="2" type="ORF">CPB83DRAFT_855228</name>
</gene>
<dbReference type="OrthoDB" id="2565191at2759"/>
<comment type="caution">
    <text evidence="2">The sequence shown here is derived from an EMBL/GenBank/DDBJ whole genome shotgun (WGS) entry which is preliminary data.</text>
</comment>
<evidence type="ECO:0000313" key="2">
    <source>
        <dbReference type="EMBL" id="KAF9528042.1"/>
    </source>
</evidence>
<reference evidence="2" key="1">
    <citation type="submission" date="2020-11" db="EMBL/GenBank/DDBJ databases">
        <authorList>
            <consortium name="DOE Joint Genome Institute"/>
            <person name="Ahrendt S."/>
            <person name="Riley R."/>
            <person name="Andreopoulos W."/>
            <person name="Labutti K."/>
            <person name="Pangilinan J."/>
            <person name="Ruiz-Duenas F.J."/>
            <person name="Barrasa J.M."/>
            <person name="Sanchez-Garcia M."/>
            <person name="Camarero S."/>
            <person name="Miyauchi S."/>
            <person name="Serrano A."/>
            <person name="Linde D."/>
            <person name="Babiker R."/>
            <person name="Drula E."/>
            <person name="Ayuso-Fernandez I."/>
            <person name="Pacheco R."/>
            <person name="Padilla G."/>
            <person name="Ferreira P."/>
            <person name="Barriuso J."/>
            <person name="Kellner H."/>
            <person name="Castanera R."/>
            <person name="Alfaro M."/>
            <person name="Ramirez L."/>
            <person name="Pisabarro A.G."/>
            <person name="Kuo A."/>
            <person name="Tritt A."/>
            <person name="Lipzen A."/>
            <person name="He G."/>
            <person name="Yan M."/>
            <person name="Ng V."/>
            <person name="Cullen D."/>
            <person name="Martin F."/>
            <person name="Rosso M.-N."/>
            <person name="Henrissat B."/>
            <person name="Hibbett D."/>
            <person name="Martinez A.T."/>
            <person name="Grigoriev I.V."/>
        </authorList>
    </citation>
    <scope>NUCLEOTIDE SEQUENCE</scope>
    <source>
        <strain evidence="2">CBS 506.95</strain>
    </source>
</reference>
<proteinExistence type="predicted"/>